<dbReference type="PANTHER" id="PTHR46865">
    <property type="entry name" value="OXIDOREDUCTASE-RELATED"/>
    <property type="match status" value="1"/>
</dbReference>
<keyword evidence="2" id="KW-0274">FAD</keyword>
<evidence type="ECO:0000313" key="5">
    <source>
        <dbReference type="EMBL" id="TVY68971.1"/>
    </source>
</evidence>
<dbReference type="InterPro" id="IPR051704">
    <property type="entry name" value="FAD_aromatic-hydroxylase"/>
</dbReference>
<gene>
    <name evidence="5" type="ORF">LSUE1_G009394</name>
</gene>
<evidence type="ECO:0000256" key="1">
    <source>
        <dbReference type="ARBA" id="ARBA00022630"/>
    </source>
</evidence>
<sequence length="418" mass="45789">MSSLNILISGSGIAGTVFAFWLLRAYPTANITIVERSPSLRLTGASVDIRSSAVDIIKWMGLGAEIRKQATNEEGMQLVDENGKPVATMMATGREDVQSLTSEFEIFRGALAQIFIGPIMERAELVFDEYVEGFEQRDDGVKVTFAKSEEVRNYDLLVAADGLGSKLRGLMLDSDPREQIVDSGTHVAYFTIKKDLLQGSRIATGYSTTLGRAVYLRPDPDPAGRTRALLMKVTPKEDVETKEKLDKALREGNETFMKAIEEIFGDMGWITPEVLKEMRKSDDFYCSLFGQVKSPKIHDGRVVLLGDAGYATNGFGTSIAIIGAYVLAGELLSHPGDVKTALRRYEEIVLPFATSQQSNGDGAMQFAHPQTALGIKARNMLFGFVTWARLDRVALTVSAALGLTEKKAPLPDYPWAAE</sequence>
<dbReference type="OrthoDB" id="655030at2759"/>
<proteinExistence type="predicted"/>
<dbReference type="Pfam" id="PF01494">
    <property type="entry name" value="FAD_binding_3"/>
    <property type="match status" value="1"/>
</dbReference>
<name>A0A8T9C108_9HELO</name>
<dbReference type="InterPro" id="IPR002938">
    <property type="entry name" value="FAD-bd"/>
</dbReference>
<dbReference type="Gene3D" id="3.30.9.30">
    <property type="match status" value="1"/>
</dbReference>
<comment type="caution">
    <text evidence="5">The sequence shown here is derived from an EMBL/GenBank/DDBJ whole genome shotgun (WGS) entry which is preliminary data.</text>
</comment>
<evidence type="ECO:0000313" key="6">
    <source>
        <dbReference type="Proteomes" id="UP000469558"/>
    </source>
</evidence>
<dbReference type="InterPro" id="IPR036188">
    <property type="entry name" value="FAD/NAD-bd_sf"/>
</dbReference>
<dbReference type="SUPFAM" id="SSF51905">
    <property type="entry name" value="FAD/NAD(P)-binding domain"/>
    <property type="match status" value="1"/>
</dbReference>
<reference evidence="5 6" key="1">
    <citation type="submission" date="2018-05" db="EMBL/GenBank/DDBJ databases">
        <title>Genome sequencing and assembly of the regulated plant pathogen Lachnellula willkommii and related sister species for the development of diagnostic species identification markers.</title>
        <authorList>
            <person name="Giroux E."/>
            <person name="Bilodeau G."/>
        </authorList>
    </citation>
    <scope>NUCLEOTIDE SEQUENCE [LARGE SCALE GENOMIC DNA]</scope>
    <source>
        <strain evidence="5 6">CBS 268.59</strain>
    </source>
</reference>
<organism evidence="5 6">
    <name type="scientific">Lachnellula suecica</name>
    <dbReference type="NCBI Taxonomy" id="602035"/>
    <lineage>
        <taxon>Eukaryota</taxon>
        <taxon>Fungi</taxon>
        <taxon>Dikarya</taxon>
        <taxon>Ascomycota</taxon>
        <taxon>Pezizomycotina</taxon>
        <taxon>Leotiomycetes</taxon>
        <taxon>Helotiales</taxon>
        <taxon>Lachnaceae</taxon>
        <taxon>Lachnellula</taxon>
    </lineage>
</organism>
<keyword evidence="1" id="KW-0285">Flavoprotein</keyword>
<evidence type="ECO:0000256" key="2">
    <source>
        <dbReference type="ARBA" id="ARBA00022827"/>
    </source>
</evidence>
<dbReference type="Proteomes" id="UP000469558">
    <property type="component" value="Unassembled WGS sequence"/>
</dbReference>
<accession>A0A8T9C108</accession>
<evidence type="ECO:0000256" key="3">
    <source>
        <dbReference type="ARBA" id="ARBA00023002"/>
    </source>
</evidence>
<dbReference type="EMBL" id="QGMK01001354">
    <property type="protein sequence ID" value="TVY68971.1"/>
    <property type="molecule type" value="Genomic_DNA"/>
</dbReference>
<dbReference type="GO" id="GO:0016491">
    <property type="term" value="F:oxidoreductase activity"/>
    <property type="evidence" value="ECO:0007669"/>
    <property type="project" value="UniProtKB-KW"/>
</dbReference>
<dbReference type="GO" id="GO:0071949">
    <property type="term" value="F:FAD binding"/>
    <property type="evidence" value="ECO:0007669"/>
    <property type="project" value="InterPro"/>
</dbReference>
<protein>
    <recommendedName>
        <fullName evidence="4">FAD-binding domain-containing protein</fullName>
    </recommendedName>
</protein>
<feature type="domain" description="FAD-binding" evidence="4">
    <location>
        <begin position="5"/>
        <end position="168"/>
    </location>
</feature>
<keyword evidence="3" id="KW-0560">Oxidoreductase</keyword>
<dbReference type="PRINTS" id="PR00420">
    <property type="entry name" value="RNGMNOXGNASE"/>
</dbReference>
<keyword evidence="6" id="KW-1185">Reference proteome</keyword>
<evidence type="ECO:0000259" key="4">
    <source>
        <dbReference type="Pfam" id="PF01494"/>
    </source>
</evidence>
<dbReference type="Gene3D" id="3.50.50.60">
    <property type="entry name" value="FAD/NAD(P)-binding domain"/>
    <property type="match status" value="1"/>
</dbReference>
<dbReference type="AlphaFoldDB" id="A0A8T9C108"/>
<dbReference type="PANTHER" id="PTHR46865:SF2">
    <property type="entry name" value="MONOOXYGENASE"/>
    <property type="match status" value="1"/>
</dbReference>